<gene>
    <name evidence="3" type="ORF">SAMN02927928_0258</name>
</gene>
<dbReference type="EMBL" id="FMTS01000001">
    <property type="protein sequence ID" value="SCW30053.1"/>
    <property type="molecule type" value="Genomic_DNA"/>
</dbReference>
<dbReference type="RefSeq" id="WP_090642716.1">
    <property type="nucleotide sequence ID" value="NZ_CBCRYE010000001.1"/>
</dbReference>
<feature type="region of interest" description="Disordered" evidence="1">
    <location>
        <begin position="1"/>
        <end position="26"/>
    </location>
</feature>
<evidence type="ECO:0000256" key="1">
    <source>
        <dbReference type="SAM" id="MobiDB-lite"/>
    </source>
</evidence>
<evidence type="ECO:0000256" key="2">
    <source>
        <dbReference type="SAM" id="Phobius"/>
    </source>
</evidence>
<protein>
    <submittedName>
        <fullName evidence="3">Uncharacterized protein</fullName>
    </submittedName>
</protein>
<keyword evidence="2" id="KW-1133">Transmembrane helix</keyword>
<dbReference type="AlphaFoldDB" id="A0A1G4PCM8"/>
<proteinExistence type="predicted"/>
<dbReference type="STRING" id="260084.SAMN02927928_0258"/>
<keyword evidence="4" id="KW-1185">Reference proteome</keyword>
<name>A0A1G4PCM8_9CAUL</name>
<evidence type="ECO:0000313" key="3">
    <source>
        <dbReference type="EMBL" id="SCW30053.1"/>
    </source>
</evidence>
<reference evidence="4" key="1">
    <citation type="submission" date="2016-10" db="EMBL/GenBank/DDBJ databases">
        <authorList>
            <person name="Varghese N."/>
            <person name="Submissions S."/>
        </authorList>
    </citation>
    <scope>NUCLEOTIDE SEQUENCE [LARGE SCALE GENOMIC DNA]</scope>
    <source>
        <strain evidence="4">CGMCC 1.3431</strain>
    </source>
</reference>
<keyword evidence="2" id="KW-0812">Transmembrane</keyword>
<feature type="transmembrane region" description="Helical" evidence="2">
    <location>
        <begin position="34"/>
        <end position="58"/>
    </location>
</feature>
<organism evidence="3 4">
    <name type="scientific">Asticcacaulis taihuensis</name>
    <dbReference type="NCBI Taxonomy" id="260084"/>
    <lineage>
        <taxon>Bacteria</taxon>
        <taxon>Pseudomonadati</taxon>
        <taxon>Pseudomonadota</taxon>
        <taxon>Alphaproteobacteria</taxon>
        <taxon>Caulobacterales</taxon>
        <taxon>Caulobacteraceae</taxon>
        <taxon>Asticcacaulis</taxon>
    </lineage>
</organism>
<evidence type="ECO:0000313" key="4">
    <source>
        <dbReference type="Proteomes" id="UP000199150"/>
    </source>
</evidence>
<accession>A0A1G4PCM8</accession>
<dbReference type="Proteomes" id="UP000199150">
    <property type="component" value="Unassembled WGS sequence"/>
</dbReference>
<sequence>MKRFSMKLHTMNQHFGGRKPDPRKLAADEKRRKVMIYSAVSGGSAAAFMMTMAALAALH</sequence>
<dbReference type="OrthoDB" id="7174008at2"/>
<keyword evidence="2" id="KW-0472">Membrane</keyword>